<accession>A0A317WVG7</accession>
<evidence type="ECO:0000313" key="1">
    <source>
        <dbReference type="EMBL" id="PWY89292.1"/>
    </source>
</evidence>
<name>A0A317WVG7_9EURO</name>
<dbReference type="Proteomes" id="UP000247233">
    <property type="component" value="Unassembled WGS sequence"/>
</dbReference>
<dbReference type="AlphaFoldDB" id="A0A317WVG7"/>
<evidence type="ECO:0000313" key="2">
    <source>
        <dbReference type="Proteomes" id="UP000247233"/>
    </source>
</evidence>
<reference evidence="1 2" key="1">
    <citation type="submission" date="2016-12" db="EMBL/GenBank/DDBJ databases">
        <title>The genomes of Aspergillus section Nigri reveals drivers in fungal speciation.</title>
        <authorList>
            <consortium name="DOE Joint Genome Institute"/>
            <person name="Vesth T.C."/>
            <person name="Nybo J."/>
            <person name="Theobald S."/>
            <person name="Brandl J."/>
            <person name="Frisvad J.C."/>
            <person name="Nielsen K.F."/>
            <person name="Lyhne E.K."/>
            <person name="Kogle M.E."/>
            <person name="Kuo A."/>
            <person name="Riley R."/>
            <person name="Clum A."/>
            <person name="Nolan M."/>
            <person name="Lipzen A."/>
            <person name="Salamov A."/>
            <person name="Henrissat B."/>
            <person name="Wiebenga A."/>
            <person name="De Vries R.P."/>
            <person name="Grigoriev I.V."/>
            <person name="Mortensen U.H."/>
            <person name="Andersen M.R."/>
            <person name="Baker S.E."/>
        </authorList>
    </citation>
    <scope>NUCLEOTIDE SEQUENCE [LARGE SCALE GENOMIC DNA]</scope>
    <source>
        <strain evidence="1 2">CBS 117.55</strain>
    </source>
</reference>
<dbReference type="GeneID" id="37060556"/>
<sequence>MSTALPAYSPSHGSMAGWLAVEAHGRIWCHAQDQFQCPRSYRSGCTVRHRVEGEMYQPQENGILGIYHHSAVDRPWTMDGGRVVWFRSPLAPGSQKQKCQPRRLLESQRDVSQGGRSFLIPDISLCRHRHHWGGGFRLTGVGTADIFRSCIHHLSRFEASAGTEDNKQLSGGDLSGRTTTNGTCIWLTCLVVECM</sequence>
<dbReference type="EMBL" id="MSFL01000004">
    <property type="protein sequence ID" value="PWY89292.1"/>
    <property type="molecule type" value="Genomic_DNA"/>
</dbReference>
<protein>
    <submittedName>
        <fullName evidence="1">Uncharacterized protein</fullName>
    </submittedName>
</protein>
<proteinExistence type="predicted"/>
<dbReference type="RefSeq" id="XP_025402479.1">
    <property type="nucleotide sequence ID" value="XM_025538319.1"/>
</dbReference>
<comment type="caution">
    <text evidence="1">The sequence shown here is derived from an EMBL/GenBank/DDBJ whole genome shotgun (WGS) entry which is preliminary data.</text>
</comment>
<gene>
    <name evidence="1" type="ORF">BO70DRAFT_164903</name>
</gene>
<dbReference type="VEuPathDB" id="FungiDB:BO70DRAFT_164903"/>
<organism evidence="1 2">
    <name type="scientific">Aspergillus heteromorphus CBS 117.55</name>
    <dbReference type="NCBI Taxonomy" id="1448321"/>
    <lineage>
        <taxon>Eukaryota</taxon>
        <taxon>Fungi</taxon>
        <taxon>Dikarya</taxon>
        <taxon>Ascomycota</taxon>
        <taxon>Pezizomycotina</taxon>
        <taxon>Eurotiomycetes</taxon>
        <taxon>Eurotiomycetidae</taxon>
        <taxon>Eurotiales</taxon>
        <taxon>Aspergillaceae</taxon>
        <taxon>Aspergillus</taxon>
        <taxon>Aspergillus subgen. Circumdati</taxon>
    </lineage>
</organism>
<keyword evidence="2" id="KW-1185">Reference proteome</keyword>